<comment type="caution">
    <text evidence="3">The sequence shown here is derived from an EMBL/GenBank/DDBJ whole genome shotgun (WGS) entry which is preliminary data.</text>
</comment>
<accession>A0A2G6E4X2</accession>
<evidence type="ECO:0000313" key="3">
    <source>
        <dbReference type="EMBL" id="PID56801.1"/>
    </source>
</evidence>
<dbReference type="EMBL" id="PDPS01000031">
    <property type="protein sequence ID" value="PID56801.1"/>
    <property type="molecule type" value="Genomic_DNA"/>
</dbReference>
<keyword evidence="1" id="KW-0472">Membrane</keyword>
<dbReference type="InterPro" id="IPR005182">
    <property type="entry name" value="YdbS-like_PH"/>
</dbReference>
<dbReference type="AlphaFoldDB" id="A0A2G6E4X2"/>
<feature type="transmembrane region" description="Helical" evidence="1">
    <location>
        <begin position="23"/>
        <end position="47"/>
    </location>
</feature>
<protein>
    <recommendedName>
        <fullName evidence="2">YdbS-like PH domain-containing protein</fullName>
    </recommendedName>
</protein>
<reference evidence="3 4" key="1">
    <citation type="submission" date="2017-10" db="EMBL/GenBank/DDBJ databases">
        <title>Novel microbial diversity and functional potential in the marine mammal oral microbiome.</title>
        <authorList>
            <person name="Dudek N.K."/>
            <person name="Sun C.L."/>
            <person name="Burstein D."/>
            <person name="Kantor R.S."/>
            <person name="Aliaga Goltsman D.S."/>
            <person name="Bik E.M."/>
            <person name="Thomas B.C."/>
            <person name="Banfield J.F."/>
            <person name="Relman D.A."/>
        </authorList>
    </citation>
    <scope>NUCLEOTIDE SEQUENCE [LARGE SCALE GENOMIC DNA]</scope>
    <source>
        <strain evidence="3">DOLZORAL124_49_17</strain>
    </source>
</reference>
<gene>
    <name evidence="3" type="ORF">CSB45_10195</name>
</gene>
<feature type="domain" description="YdbS-like PH" evidence="2">
    <location>
        <begin position="47"/>
        <end position="98"/>
    </location>
</feature>
<organism evidence="3 4">
    <name type="scientific">candidate division KSB3 bacterium</name>
    <dbReference type="NCBI Taxonomy" id="2044937"/>
    <lineage>
        <taxon>Bacteria</taxon>
        <taxon>candidate division KSB3</taxon>
    </lineage>
</organism>
<name>A0A2G6E4X2_9BACT</name>
<evidence type="ECO:0000259" key="2">
    <source>
        <dbReference type="Pfam" id="PF03703"/>
    </source>
</evidence>
<dbReference type="Proteomes" id="UP000229740">
    <property type="component" value="Unassembled WGS sequence"/>
</dbReference>
<evidence type="ECO:0000313" key="4">
    <source>
        <dbReference type="Proteomes" id="UP000229740"/>
    </source>
</evidence>
<keyword evidence="1" id="KW-0812">Transmembrane</keyword>
<keyword evidence="1" id="KW-1133">Transmembrane helix</keyword>
<evidence type="ECO:0000256" key="1">
    <source>
        <dbReference type="SAM" id="Phobius"/>
    </source>
</evidence>
<dbReference type="Pfam" id="PF03703">
    <property type="entry name" value="bPH_2"/>
    <property type="match status" value="1"/>
</dbReference>
<proteinExistence type="predicted"/>
<sequence length="135" mass="15691">MSEENRIFQGNIPFRAVHFSHSVWWLLLFGWNVGLLLSWLQCLGLSVQITTQRLVLSRGIVSKELEEVEFYRVKDTKYRQSLLQRILNIGTITLFSDDVTAPTLSFTIERPAFYREQIRSAVQTARREMGAIQVD</sequence>